<evidence type="ECO:0000313" key="2">
    <source>
        <dbReference type="EMBL" id="KAG2113790.1"/>
    </source>
</evidence>
<dbReference type="GeneID" id="64705226"/>
<dbReference type="Proteomes" id="UP000823399">
    <property type="component" value="Unassembled WGS sequence"/>
</dbReference>
<gene>
    <name evidence="2" type="ORF">F5147DRAFT_787787</name>
</gene>
<dbReference type="PANTHER" id="PTHR10622:SF10">
    <property type="entry name" value="HET DOMAIN-CONTAINING PROTEIN"/>
    <property type="match status" value="1"/>
</dbReference>
<dbReference type="RefSeq" id="XP_041296084.1">
    <property type="nucleotide sequence ID" value="XM_041442967.1"/>
</dbReference>
<dbReference type="EMBL" id="JABBWM010000011">
    <property type="protein sequence ID" value="KAG2113790.1"/>
    <property type="molecule type" value="Genomic_DNA"/>
</dbReference>
<dbReference type="AlphaFoldDB" id="A0A9P7FC24"/>
<evidence type="ECO:0000256" key="1">
    <source>
        <dbReference type="SAM" id="MobiDB-lite"/>
    </source>
</evidence>
<feature type="region of interest" description="Disordered" evidence="1">
    <location>
        <begin position="319"/>
        <end position="359"/>
    </location>
</feature>
<proteinExistence type="predicted"/>
<reference evidence="2" key="1">
    <citation type="journal article" date="2020" name="New Phytol.">
        <title>Comparative genomics reveals dynamic genome evolution in host specialist ectomycorrhizal fungi.</title>
        <authorList>
            <person name="Lofgren L.A."/>
            <person name="Nguyen N.H."/>
            <person name="Vilgalys R."/>
            <person name="Ruytinx J."/>
            <person name="Liao H.L."/>
            <person name="Branco S."/>
            <person name="Kuo A."/>
            <person name="LaButti K."/>
            <person name="Lipzen A."/>
            <person name="Andreopoulos W."/>
            <person name="Pangilinan J."/>
            <person name="Riley R."/>
            <person name="Hundley H."/>
            <person name="Na H."/>
            <person name="Barry K."/>
            <person name="Grigoriev I.V."/>
            <person name="Stajich J.E."/>
            <person name="Kennedy P.G."/>
        </authorList>
    </citation>
    <scope>NUCLEOTIDE SEQUENCE</scope>
    <source>
        <strain evidence="2">FC423</strain>
    </source>
</reference>
<organism evidence="2 3">
    <name type="scientific">Suillus discolor</name>
    <dbReference type="NCBI Taxonomy" id="1912936"/>
    <lineage>
        <taxon>Eukaryota</taxon>
        <taxon>Fungi</taxon>
        <taxon>Dikarya</taxon>
        <taxon>Basidiomycota</taxon>
        <taxon>Agaricomycotina</taxon>
        <taxon>Agaricomycetes</taxon>
        <taxon>Agaricomycetidae</taxon>
        <taxon>Boletales</taxon>
        <taxon>Suillineae</taxon>
        <taxon>Suillaceae</taxon>
        <taxon>Suillus</taxon>
    </lineage>
</organism>
<accession>A0A9P7FC24</accession>
<evidence type="ECO:0008006" key="4">
    <source>
        <dbReference type="Google" id="ProtNLM"/>
    </source>
</evidence>
<dbReference type="PANTHER" id="PTHR10622">
    <property type="entry name" value="HET DOMAIN-CONTAINING PROTEIN"/>
    <property type="match status" value="1"/>
</dbReference>
<comment type="caution">
    <text evidence="2">The sequence shown here is derived from an EMBL/GenBank/DDBJ whole genome shotgun (WGS) entry which is preliminary data.</text>
</comment>
<dbReference type="OrthoDB" id="674604at2759"/>
<protein>
    <recommendedName>
        <fullName evidence="4">Heterokaryon incompatibility domain-containing protein</fullName>
    </recommendedName>
</protein>
<evidence type="ECO:0000313" key="3">
    <source>
        <dbReference type="Proteomes" id="UP000823399"/>
    </source>
</evidence>
<name>A0A9P7FC24_9AGAM</name>
<keyword evidence="3" id="KW-1185">Reference proteome</keyword>
<sequence length="359" mass="40052">MPLLGLRITDLFECVTDSIGGITKLRSFCRTACDAGYNWAWSNTCCINKSNNVEVQESVNSMFIWYHHSALTIVCLSDVPPLSKSGALVKSAWNTRGWTFQEFIASKVILFSQNNWTLYRNDRTPNHKDSIAIMQEMKDTTGIDRPAVEDIAYLLFGIFGIRLSVDYGEKQDKALGRLLQEIVARSGDITGLDWVGESSEFNSCLPASIASYEAPPCQLPPPPEKEIQSSVSSLRNTVATELSSNLYTLLRNTSAPHFTAQRLHLPCLAFNVRKADGLHNLLITTAETLVQFWPARPTEQKFVLVRPWDRSLLELPEFVEPSDCGNDTESEEDYGTLPSPSDDWCGDSPVKQGMSDLES</sequence>